<dbReference type="InterPro" id="IPR006566">
    <property type="entry name" value="FBD"/>
</dbReference>
<dbReference type="Pfam" id="PF23622">
    <property type="entry name" value="LRR_At1g61320_AtMIF1"/>
    <property type="match status" value="1"/>
</dbReference>
<dbReference type="EMBL" id="KZ305019">
    <property type="protein sequence ID" value="PIA62107.1"/>
    <property type="molecule type" value="Genomic_DNA"/>
</dbReference>
<dbReference type="Pfam" id="PF00646">
    <property type="entry name" value="F-box"/>
    <property type="match status" value="1"/>
</dbReference>
<evidence type="ECO:0000313" key="3">
    <source>
        <dbReference type="Proteomes" id="UP000230069"/>
    </source>
</evidence>
<dbReference type="SUPFAM" id="SSF81383">
    <property type="entry name" value="F-box domain"/>
    <property type="match status" value="1"/>
</dbReference>
<dbReference type="PANTHER" id="PTHR31900">
    <property type="entry name" value="F-BOX/RNI SUPERFAMILY PROTEIN-RELATED"/>
    <property type="match status" value="1"/>
</dbReference>
<gene>
    <name evidence="2" type="ORF">AQUCO_00200244v1</name>
</gene>
<dbReference type="Gene3D" id="3.80.10.10">
    <property type="entry name" value="Ribonuclease Inhibitor"/>
    <property type="match status" value="1"/>
</dbReference>
<protein>
    <recommendedName>
        <fullName evidence="1">F-box domain-containing protein</fullName>
    </recommendedName>
</protein>
<dbReference type="InterPro" id="IPR032675">
    <property type="entry name" value="LRR_dom_sf"/>
</dbReference>
<dbReference type="InParanoid" id="A0A2G5F2H2"/>
<accession>A0A2G5F2H2</accession>
<dbReference type="STRING" id="218851.A0A2G5F2H2"/>
<dbReference type="PROSITE" id="PS50181">
    <property type="entry name" value="FBOX"/>
    <property type="match status" value="1"/>
</dbReference>
<evidence type="ECO:0000313" key="2">
    <source>
        <dbReference type="EMBL" id="PIA62107.1"/>
    </source>
</evidence>
<dbReference type="InterPro" id="IPR050232">
    <property type="entry name" value="FBL13/AtMIF1-like"/>
</dbReference>
<organism evidence="2 3">
    <name type="scientific">Aquilegia coerulea</name>
    <name type="common">Rocky mountain columbine</name>
    <dbReference type="NCBI Taxonomy" id="218851"/>
    <lineage>
        <taxon>Eukaryota</taxon>
        <taxon>Viridiplantae</taxon>
        <taxon>Streptophyta</taxon>
        <taxon>Embryophyta</taxon>
        <taxon>Tracheophyta</taxon>
        <taxon>Spermatophyta</taxon>
        <taxon>Magnoliopsida</taxon>
        <taxon>Ranunculales</taxon>
        <taxon>Ranunculaceae</taxon>
        <taxon>Thalictroideae</taxon>
        <taxon>Aquilegia</taxon>
    </lineage>
</organism>
<dbReference type="SMART" id="SM00256">
    <property type="entry name" value="FBOX"/>
    <property type="match status" value="1"/>
</dbReference>
<reference evidence="2 3" key="1">
    <citation type="submission" date="2017-09" db="EMBL/GenBank/DDBJ databases">
        <title>WGS assembly of Aquilegia coerulea Goldsmith.</title>
        <authorList>
            <person name="Hodges S."/>
            <person name="Kramer E."/>
            <person name="Nordborg M."/>
            <person name="Tomkins J."/>
            <person name="Borevitz J."/>
            <person name="Derieg N."/>
            <person name="Yan J."/>
            <person name="Mihaltcheva S."/>
            <person name="Hayes R.D."/>
            <person name="Rokhsar D."/>
        </authorList>
    </citation>
    <scope>NUCLEOTIDE SEQUENCE [LARGE SCALE GENOMIC DNA]</scope>
    <source>
        <strain evidence="3">cv. Goldsmith</strain>
    </source>
</reference>
<dbReference type="Proteomes" id="UP000230069">
    <property type="component" value="Unassembled WGS sequence"/>
</dbReference>
<proteinExistence type="predicted"/>
<evidence type="ECO:0000259" key="1">
    <source>
        <dbReference type="PROSITE" id="PS50181"/>
    </source>
</evidence>
<keyword evidence="3" id="KW-1185">Reference proteome</keyword>
<dbReference type="SMART" id="SM00579">
    <property type="entry name" value="FBD"/>
    <property type="match status" value="1"/>
</dbReference>
<dbReference type="PANTHER" id="PTHR31900:SF30">
    <property type="entry name" value="SUPERFAMILY PROTEIN, PUTATIVE-RELATED"/>
    <property type="match status" value="1"/>
</dbReference>
<name>A0A2G5F2H2_AQUCA</name>
<dbReference type="FunCoup" id="A0A2G5F2H2">
    <property type="interactions" value="161"/>
</dbReference>
<sequence length="439" mass="50469">MPESIQSHIVSFLPMEDAIRTSILSKQWRNVCKTLTNLEFDIIDDYVKKRRHHNDHKDFKEAVNQILNSHDESNIEKFKASVDTSSVPHILDWISFAVHHNVKELDLRFYVFPRLEKLPCCFFTCHSLRVLRLQNTNLQLPTCTDFPKLKTLRLVWVNFYGEDPLTQLFSSCPVLEEFLIRDCSWESQGAVLNIFAPRLKSLTLYIVGPARAIKISASNLHKIIYKQGRYPPQISSDTLSSLKDASFELKYPFIGYANDTEIDVLSHNATKIVKGLHHVRKLYLGHGYIEYLTRFDQDLSASCPTSCGSLHDLKVHMYCTSNHVRAITFLLKSYPNLLTLSLDFLQPPHMNNNTEVFLPSQELSTDGILEHLKTVSIHKFEGSECELELVRYLLENANAMEEMNIICSLRIADTYRIVRDKCSMFTKGSSLAVISFSCR</sequence>
<dbReference type="AlphaFoldDB" id="A0A2G5F2H2"/>
<dbReference type="OrthoDB" id="612216at2759"/>
<dbReference type="InterPro" id="IPR036047">
    <property type="entry name" value="F-box-like_dom_sf"/>
</dbReference>
<dbReference type="InterPro" id="IPR001810">
    <property type="entry name" value="F-box_dom"/>
</dbReference>
<dbReference type="SUPFAM" id="SSF52047">
    <property type="entry name" value="RNI-like"/>
    <property type="match status" value="1"/>
</dbReference>
<dbReference type="InterPro" id="IPR055357">
    <property type="entry name" value="LRR_At1g61320_AtMIF1"/>
</dbReference>
<feature type="domain" description="F-box" evidence="1">
    <location>
        <begin position="1"/>
        <end position="43"/>
    </location>
</feature>